<keyword evidence="1" id="KW-0472">Membrane</keyword>
<keyword evidence="1" id="KW-1133">Transmembrane helix</keyword>
<sequence length="133" mass="15220">MWTAADKPIHSKSNLRRLQSQNDATDGRYFPSFLASRKLEQEIDVHSCVRCPAQNLYPPIYLLSKTSLHLLMEHQRPITQTINVNLVSYLLLHSIFTCIKVGFPSNLIKVKQIFVIVLCSLSLFASLRSSFTR</sequence>
<proteinExistence type="predicted"/>
<dbReference type="EMBL" id="AZBU02000009">
    <property type="protein sequence ID" value="TKR65493.1"/>
    <property type="molecule type" value="Genomic_DNA"/>
</dbReference>
<keyword evidence="3" id="KW-1185">Reference proteome</keyword>
<reference evidence="2 3" key="1">
    <citation type="journal article" date="2015" name="Genome Biol.">
        <title>Comparative genomics of Steinernema reveals deeply conserved gene regulatory networks.</title>
        <authorList>
            <person name="Dillman A.R."/>
            <person name="Macchietto M."/>
            <person name="Porter C.F."/>
            <person name="Rogers A."/>
            <person name="Williams B."/>
            <person name="Antoshechkin I."/>
            <person name="Lee M.M."/>
            <person name="Goodwin Z."/>
            <person name="Lu X."/>
            <person name="Lewis E.E."/>
            <person name="Goodrich-Blair H."/>
            <person name="Stock S.P."/>
            <person name="Adams B.J."/>
            <person name="Sternberg P.W."/>
            <person name="Mortazavi A."/>
        </authorList>
    </citation>
    <scope>NUCLEOTIDE SEQUENCE [LARGE SCALE GENOMIC DNA]</scope>
    <source>
        <strain evidence="2 3">ALL</strain>
    </source>
</reference>
<evidence type="ECO:0000313" key="3">
    <source>
        <dbReference type="Proteomes" id="UP000298663"/>
    </source>
</evidence>
<organism evidence="2 3">
    <name type="scientific">Steinernema carpocapsae</name>
    <name type="common">Entomopathogenic nematode</name>
    <dbReference type="NCBI Taxonomy" id="34508"/>
    <lineage>
        <taxon>Eukaryota</taxon>
        <taxon>Metazoa</taxon>
        <taxon>Ecdysozoa</taxon>
        <taxon>Nematoda</taxon>
        <taxon>Chromadorea</taxon>
        <taxon>Rhabditida</taxon>
        <taxon>Tylenchina</taxon>
        <taxon>Panagrolaimomorpha</taxon>
        <taxon>Strongyloidoidea</taxon>
        <taxon>Steinernematidae</taxon>
        <taxon>Steinernema</taxon>
    </lineage>
</organism>
<name>A0A4U5MAK9_STECR</name>
<dbReference type="Proteomes" id="UP000298663">
    <property type="component" value="Unassembled WGS sequence"/>
</dbReference>
<accession>A0A4U5MAK9</accession>
<protein>
    <submittedName>
        <fullName evidence="2">Uncharacterized protein</fullName>
    </submittedName>
</protein>
<feature type="transmembrane region" description="Helical" evidence="1">
    <location>
        <begin position="109"/>
        <end position="127"/>
    </location>
</feature>
<comment type="caution">
    <text evidence="2">The sequence shown here is derived from an EMBL/GenBank/DDBJ whole genome shotgun (WGS) entry which is preliminary data.</text>
</comment>
<dbReference type="AlphaFoldDB" id="A0A4U5MAK9"/>
<evidence type="ECO:0000256" key="1">
    <source>
        <dbReference type="SAM" id="Phobius"/>
    </source>
</evidence>
<keyword evidence="1" id="KW-0812">Transmembrane</keyword>
<reference evidence="2 3" key="2">
    <citation type="journal article" date="2019" name="G3 (Bethesda)">
        <title>Hybrid Assembly of the Genome of the Entomopathogenic Nematode Steinernema carpocapsae Identifies the X-Chromosome.</title>
        <authorList>
            <person name="Serra L."/>
            <person name="Macchietto M."/>
            <person name="Macias-Munoz A."/>
            <person name="McGill C.J."/>
            <person name="Rodriguez I.M."/>
            <person name="Rodriguez B."/>
            <person name="Murad R."/>
            <person name="Mortazavi A."/>
        </authorList>
    </citation>
    <scope>NUCLEOTIDE SEQUENCE [LARGE SCALE GENOMIC DNA]</scope>
    <source>
        <strain evidence="2 3">ALL</strain>
    </source>
</reference>
<gene>
    <name evidence="2" type="ORF">L596_025889</name>
</gene>
<evidence type="ECO:0000313" key="2">
    <source>
        <dbReference type="EMBL" id="TKR65493.1"/>
    </source>
</evidence>
<feature type="transmembrane region" description="Helical" evidence="1">
    <location>
        <begin position="82"/>
        <end position="103"/>
    </location>
</feature>